<dbReference type="RefSeq" id="WP_270679925.1">
    <property type="nucleotide sequence ID" value="NZ_JAQFWP010000051.1"/>
</dbReference>
<keyword evidence="1" id="KW-0472">Membrane</keyword>
<feature type="transmembrane region" description="Helical" evidence="1">
    <location>
        <begin position="329"/>
        <end position="350"/>
    </location>
</feature>
<feature type="transmembrane region" description="Helical" evidence="1">
    <location>
        <begin position="201"/>
        <end position="220"/>
    </location>
</feature>
<evidence type="ECO:0000313" key="2">
    <source>
        <dbReference type="EMBL" id="MDA2807295.1"/>
    </source>
</evidence>
<feature type="transmembrane region" description="Helical" evidence="1">
    <location>
        <begin position="95"/>
        <end position="128"/>
    </location>
</feature>
<protein>
    <submittedName>
        <fullName evidence="2">Uncharacterized protein</fullName>
    </submittedName>
</protein>
<evidence type="ECO:0000256" key="1">
    <source>
        <dbReference type="SAM" id="Phobius"/>
    </source>
</evidence>
<keyword evidence="1" id="KW-0812">Transmembrane</keyword>
<organism evidence="2 3">
    <name type="scientific">Nocardiopsis suaedae</name>
    <dbReference type="NCBI Taxonomy" id="3018444"/>
    <lineage>
        <taxon>Bacteria</taxon>
        <taxon>Bacillati</taxon>
        <taxon>Actinomycetota</taxon>
        <taxon>Actinomycetes</taxon>
        <taxon>Streptosporangiales</taxon>
        <taxon>Nocardiopsidaceae</taxon>
        <taxon>Nocardiopsis</taxon>
    </lineage>
</organism>
<feature type="transmembrane region" description="Helical" evidence="1">
    <location>
        <begin position="283"/>
        <end position="309"/>
    </location>
</feature>
<sequence>MAVEAQTRKRGAGRWAFPAALAWSAGAALLAVAWAAEVLPHPFSRTDAVNIGAVLNAYDPSAGSAFVLALGLLGTVCGAVLVRAPSGVAGRAASVTALLAAGVIVLVPLQGALLTVLGYTPVVIVAGWALPGLPASYAEYVTSAENLFLMYCALGAVLWGVSGLVGLRLQRGACTACGRAEGRTREQEERVRAAALRTGRIAVALAVAASLAYPSIRIPWLFGYYPGMGTEEGFDADGGLLVVGMGLASGALVGAVLMLGLVQRWGVRFPRWMVGLAGRRVPVSLAVAPATLVALALVSLGKVVPAAWLTGRFFTEAAPGGGVNAVHEVAFASMLFWGVALAVATGAYWIRRRAECATCGEGFPESFR</sequence>
<reference evidence="2" key="1">
    <citation type="submission" date="2023-01" db="EMBL/GenBank/DDBJ databases">
        <title>Draft genome sequence of Nocardiopsis sp. LSu2-4 isolated from halophytes.</title>
        <authorList>
            <person name="Duangmal K."/>
            <person name="Chantavorakit T."/>
        </authorList>
    </citation>
    <scope>NUCLEOTIDE SEQUENCE</scope>
    <source>
        <strain evidence="2">LSu2-4</strain>
    </source>
</reference>
<keyword evidence="1" id="KW-1133">Transmembrane helix</keyword>
<feature type="transmembrane region" description="Helical" evidence="1">
    <location>
        <begin position="148"/>
        <end position="169"/>
    </location>
</feature>
<dbReference type="EMBL" id="JAQFWP010000051">
    <property type="protein sequence ID" value="MDA2807295.1"/>
    <property type="molecule type" value="Genomic_DNA"/>
</dbReference>
<dbReference type="Proteomes" id="UP001165685">
    <property type="component" value="Unassembled WGS sequence"/>
</dbReference>
<keyword evidence="3" id="KW-1185">Reference proteome</keyword>
<evidence type="ECO:0000313" key="3">
    <source>
        <dbReference type="Proteomes" id="UP001165685"/>
    </source>
</evidence>
<gene>
    <name evidence="2" type="ORF">O4U47_22505</name>
</gene>
<feature type="transmembrane region" description="Helical" evidence="1">
    <location>
        <begin position="65"/>
        <end position="83"/>
    </location>
</feature>
<name>A0ABT4TRI3_9ACTN</name>
<accession>A0ABT4TRI3</accession>
<proteinExistence type="predicted"/>
<comment type="caution">
    <text evidence="2">The sequence shown here is derived from an EMBL/GenBank/DDBJ whole genome shotgun (WGS) entry which is preliminary data.</text>
</comment>
<feature type="transmembrane region" description="Helical" evidence="1">
    <location>
        <begin position="240"/>
        <end position="262"/>
    </location>
</feature>